<gene>
    <name evidence="9" type="ORF">LEP1GSC083_0220</name>
    <name evidence="10" type="ORF">LEP1GSC083_2280</name>
</gene>
<dbReference type="GO" id="GO:0015074">
    <property type="term" value="P:DNA integration"/>
    <property type="evidence" value="ECO:0007669"/>
    <property type="project" value="UniProtKB-KW"/>
</dbReference>
<dbReference type="Pfam" id="PF00589">
    <property type="entry name" value="Phage_integrase"/>
    <property type="match status" value="1"/>
</dbReference>
<feature type="compositionally biased region" description="Polar residues" evidence="6">
    <location>
        <begin position="345"/>
        <end position="363"/>
    </location>
</feature>
<feature type="region of interest" description="Disordered" evidence="6">
    <location>
        <begin position="340"/>
        <end position="363"/>
    </location>
</feature>
<feature type="domain" description="Core-binding (CB)" evidence="8">
    <location>
        <begin position="40"/>
        <end position="131"/>
    </location>
</feature>
<dbReference type="SUPFAM" id="SSF56349">
    <property type="entry name" value="DNA breaking-rejoining enzymes"/>
    <property type="match status" value="1"/>
</dbReference>
<dbReference type="EMBL" id="AHMZ02000114">
    <property type="protein sequence ID" value="EMN29420.1"/>
    <property type="molecule type" value="Genomic_DNA"/>
</dbReference>
<dbReference type="Proteomes" id="UP000012137">
    <property type="component" value="Unassembled WGS sequence"/>
</dbReference>
<proteinExistence type="predicted"/>
<dbReference type="PROSITE" id="PS51900">
    <property type="entry name" value="CB"/>
    <property type="match status" value="1"/>
</dbReference>
<dbReference type="Gene3D" id="1.10.150.130">
    <property type="match status" value="1"/>
</dbReference>
<dbReference type="AlphaFoldDB" id="M6KD34"/>
<evidence type="ECO:0000256" key="2">
    <source>
        <dbReference type="ARBA" id="ARBA00022908"/>
    </source>
</evidence>
<evidence type="ECO:0000313" key="9">
    <source>
        <dbReference type="EMBL" id="EMN29420.1"/>
    </source>
</evidence>
<evidence type="ECO:0000256" key="3">
    <source>
        <dbReference type="ARBA" id="ARBA00023125"/>
    </source>
</evidence>
<evidence type="ECO:0000313" key="11">
    <source>
        <dbReference type="Proteomes" id="UP000012137"/>
    </source>
</evidence>
<dbReference type="InterPro" id="IPR011010">
    <property type="entry name" value="DNA_brk_join_enz"/>
</dbReference>
<evidence type="ECO:0000259" key="8">
    <source>
        <dbReference type="PROSITE" id="PS51900"/>
    </source>
</evidence>
<evidence type="ECO:0000256" key="5">
    <source>
        <dbReference type="PROSITE-ProRule" id="PRU01248"/>
    </source>
</evidence>
<protein>
    <submittedName>
        <fullName evidence="10">Putative site-specific tyrosine recombinase XerC</fullName>
    </submittedName>
</protein>
<evidence type="ECO:0000313" key="10">
    <source>
        <dbReference type="EMBL" id="EMN29613.1"/>
    </source>
</evidence>
<name>M6KD34_LEPIR</name>
<dbReference type="PANTHER" id="PTHR30349:SF81">
    <property type="entry name" value="TYROSINE RECOMBINASE XERC"/>
    <property type="match status" value="1"/>
</dbReference>
<feature type="domain" description="Tyr recombinase" evidence="7">
    <location>
        <begin position="153"/>
        <end position="337"/>
    </location>
</feature>
<dbReference type="InterPro" id="IPR050090">
    <property type="entry name" value="Tyrosine_recombinase_XerCD"/>
</dbReference>
<accession>M6KD34</accession>
<dbReference type="PANTHER" id="PTHR30349">
    <property type="entry name" value="PHAGE INTEGRASE-RELATED"/>
    <property type="match status" value="1"/>
</dbReference>
<dbReference type="InterPro" id="IPR010998">
    <property type="entry name" value="Integrase_recombinase_N"/>
</dbReference>
<evidence type="ECO:0000259" key="7">
    <source>
        <dbReference type="PROSITE" id="PS51898"/>
    </source>
</evidence>
<sequence>MKGPIRVQWTKRAAGFSSKSKSRSGLILHQVQRTGSIWMGEIEIRILEYLEYLSTCGYSTRTLKSKKYYLRIYLEWSEERGITKAEEMTESLAERYQGFVLKYRSIRKELLSVETQIHLIIAVKSFYLYLEKKEYIRKSPFLEIKLPRKGRRLPRNVLSVEEVERILSVPDLGTPLGIRNRAILELFYSTGMRLFELQKLETRDIDFLKKRIFVREGKGKKDRVIPVSKRALDWTRKYLEEVRLGYVKEVDNQSLFLSWKGNPLQTNWILNCVTQAKEQAGVEKKGSTHMFRHTTATLMLENGADIRHIQEMLGHKDLGTTQIYTHVAIRKLKEVYEKTHPSAGSLDNTSKNKNVDTQSSDTS</sequence>
<reference evidence="10 11" key="1">
    <citation type="submission" date="2013-01" db="EMBL/GenBank/DDBJ databases">
        <authorList>
            <person name="Harkins D.M."/>
            <person name="Durkin A.S."/>
            <person name="Brinkac L.M."/>
            <person name="Haft D.H."/>
            <person name="Selengut J.D."/>
            <person name="Sanka R."/>
            <person name="DePew J."/>
            <person name="Purushe J."/>
            <person name="Peacock S.J."/>
            <person name="Thaipadungpanit J."/>
            <person name="Wuthiekanun V.W."/>
            <person name="Day N.P."/>
            <person name="Vinetz J.M."/>
            <person name="Sutton G.G."/>
            <person name="Nierman W.C."/>
            <person name="Fouts D.E."/>
        </authorList>
    </citation>
    <scope>NUCLEOTIDE SEQUENCE [LARGE SCALE GENOMIC DNA]</scope>
    <source>
        <strain evidence="10 11">L0374</strain>
    </source>
</reference>
<keyword evidence="1" id="KW-0159">Chromosome partition</keyword>
<evidence type="ECO:0000256" key="1">
    <source>
        <dbReference type="ARBA" id="ARBA00022829"/>
    </source>
</evidence>
<dbReference type="PROSITE" id="PS51898">
    <property type="entry name" value="TYR_RECOMBINASE"/>
    <property type="match status" value="1"/>
</dbReference>
<organism evidence="10 11">
    <name type="scientific">Leptospira interrogans serovar Pyrogenes str. L0374</name>
    <dbReference type="NCBI Taxonomy" id="1049928"/>
    <lineage>
        <taxon>Bacteria</taxon>
        <taxon>Pseudomonadati</taxon>
        <taxon>Spirochaetota</taxon>
        <taxon>Spirochaetia</taxon>
        <taxon>Leptospirales</taxon>
        <taxon>Leptospiraceae</taxon>
        <taxon>Leptospira</taxon>
    </lineage>
</organism>
<evidence type="ECO:0000256" key="4">
    <source>
        <dbReference type="ARBA" id="ARBA00023172"/>
    </source>
</evidence>
<dbReference type="GO" id="GO:0006310">
    <property type="term" value="P:DNA recombination"/>
    <property type="evidence" value="ECO:0007669"/>
    <property type="project" value="UniProtKB-KW"/>
</dbReference>
<keyword evidence="2" id="KW-0229">DNA integration</keyword>
<dbReference type="GO" id="GO:0007059">
    <property type="term" value="P:chromosome segregation"/>
    <property type="evidence" value="ECO:0007669"/>
    <property type="project" value="UniProtKB-KW"/>
</dbReference>
<evidence type="ECO:0000256" key="6">
    <source>
        <dbReference type="SAM" id="MobiDB-lite"/>
    </source>
</evidence>
<dbReference type="InterPro" id="IPR013762">
    <property type="entry name" value="Integrase-like_cat_sf"/>
</dbReference>
<keyword evidence="3 5" id="KW-0238">DNA-binding</keyword>
<keyword evidence="4" id="KW-0233">DNA recombination</keyword>
<comment type="caution">
    <text evidence="10">The sequence shown here is derived from an EMBL/GenBank/DDBJ whole genome shotgun (WGS) entry which is preliminary data.</text>
</comment>
<dbReference type="GO" id="GO:0003677">
    <property type="term" value="F:DNA binding"/>
    <property type="evidence" value="ECO:0007669"/>
    <property type="project" value="UniProtKB-UniRule"/>
</dbReference>
<dbReference type="InterPro" id="IPR002104">
    <property type="entry name" value="Integrase_catalytic"/>
</dbReference>
<dbReference type="Gene3D" id="1.10.443.10">
    <property type="entry name" value="Intergrase catalytic core"/>
    <property type="match status" value="1"/>
</dbReference>
<dbReference type="CDD" id="cd00798">
    <property type="entry name" value="INT_XerDC_C"/>
    <property type="match status" value="1"/>
</dbReference>
<dbReference type="InterPro" id="IPR044068">
    <property type="entry name" value="CB"/>
</dbReference>
<dbReference type="EMBL" id="AHMZ02000110">
    <property type="protein sequence ID" value="EMN29613.1"/>
    <property type="molecule type" value="Genomic_DNA"/>
</dbReference>